<organism evidence="3 4">
    <name type="scientific">Calycomorphotria hydatis</name>
    <dbReference type="NCBI Taxonomy" id="2528027"/>
    <lineage>
        <taxon>Bacteria</taxon>
        <taxon>Pseudomonadati</taxon>
        <taxon>Planctomycetota</taxon>
        <taxon>Planctomycetia</taxon>
        <taxon>Planctomycetales</taxon>
        <taxon>Planctomycetaceae</taxon>
        <taxon>Calycomorphotria</taxon>
    </lineage>
</organism>
<evidence type="ECO:0000313" key="3">
    <source>
        <dbReference type="EMBL" id="QDT66613.1"/>
    </source>
</evidence>
<reference evidence="3 4" key="1">
    <citation type="submission" date="2019-02" db="EMBL/GenBank/DDBJ databases">
        <title>Deep-cultivation of Planctomycetes and their phenomic and genomic characterization uncovers novel biology.</title>
        <authorList>
            <person name="Wiegand S."/>
            <person name="Jogler M."/>
            <person name="Boedeker C."/>
            <person name="Pinto D."/>
            <person name="Vollmers J."/>
            <person name="Rivas-Marin E."/>
            <person name="Kohn T."/>
            <person name="Peeters S.H."/>
            <person name="Heuer A."/>
            <person name="Rast P."/>
            <person name="Oberbeckmann S."/>
            <person name="Bunk B."/>
            <person name="Jeske O."/>
            <person name="Meyerdierks A."/>
            <person name="Storesund J.E."/>
            <person name="Kallscheuer N."/>
            <person name="Luecker S."/>
            <person name="Lage O.M."/>
            <person name="Pohl T."/>
            <person name="Merkel B.J."/>
            <person name="Hornburger P."/>
            <person name="Mueller R.-W."/>
            <person name="Bruemmer F."/>
            <person name="Labrenz M."/>
            <person name="Spormann A.M."/>
            <person name="Op den Camp H."/>
            <person name="Overmann J."/>
            <person name="Amann R."/>
            <person name="Jetten M.S.M."/>
            <person name="Mascher T."/>
            <person name="Medema M.H."/>
            <person name="Devos D.P."/>
            <person name="Kaster A.-K."/>
            <person name="Ovreas L."/>
            <person name="Rohde M."/>
            <person name="Galperin M.Y."/>
            <person name="Jogler C."/>
        </authorList>
    </citation>
    <scope>NUCLEOTIDE SEQUENCE [LARGE SCALE GENOMIC DNA]</scope>
    <source>
        <strain evidence="3 4">V22</strain>
    </source>
</reference>
<proteinExistence type="inferred from homology"/>
<protein>
    <submittedName>
        <fullName evidence="3">Group II intron-encoded protein LtrA</fullName>
    </submittedName>
</protein>
<dbReference type="PROSITE" id="PS50878">
    <property type="entry name" value="RT_POL"/>
    <property type="match status" value="1"/>
</dbReference>
<evidence type="ECO:0000313" key="4">
    <source>
        <dbReference type="Proteomes" id="UP000319976"/>
    </source>
</evidence>
<accession>A0A517TE10</accession>
<comment type="similarity">
    <text evidence="1">Belongs to the bacterial reverse transcriptase family.</text>
</comment>
<dbReference type="PANTHER" id="PTHR34047">
    <property type="entry name" value="NUCLEAR INTRON MATURASE 1, MITOCHONDRIAL-RELATED"/>
    <property type="match status" value="1"/>
</dbReference>
<keyword evidence="4" id="KW-1185">Reference proteome</keyword>
<dbReference type="AlphaFoldDB" id="A0A517TE10"/>
<dbReference type="InterPro" id="IPR000477">
    <property type="entry name" value="RT_dom"/>
</dbReference>
<dbReference type="Pfam" id="PF00078">
    <property type="entry name" value="RVT_1"/>
    <property type="match status" value="1"/>
</dbReference>
<evidence type="ECO:0000256" key="1">
    <source>
        <dbReference type="ARBA" id="ARBA00034120"/>
    </source>
</evidence>
<dbReference type="SUPFAM" id="SSF56672">
    <property type="entry name" value="DNA/RNA polymerases"/>
    <property type="match status" value="1"/>
</dbReference>
<name>A0A517TE10_9PLAN</name>
<dbReference type="EMBL" id="CP036316">
    <property type="protein sequence ID" value="QDT66613.1"/>
    <property type="molecule type" value="Genomic_DNA"/>
</dbReference>
<dbReference type="Proteomes" id="UP000319976">
    <property type="component" value="Chromosome"/>
</dbReference>
<gene>
    <name evidence="3" type="primary">ltrA</name>
    <name evidence="3" type="ORF">V22_38840</name>
</gene>
<dbReference type="CDD" id="cd01651">
    <property type="entry name" value="RT_G2_intron"/>
    <property type="match status" value="1"/>
</dbReference>
<dbReference type="RefSeq" id="WP_197439751.1">
    <property type="nucleotide sequence ID" value="NZ_CP036316.1"/>
</dbReference>
<evidence type="ECO:0000259" key="2">
    <source>
        <dbReference type="PROSITE" id="PS50878"/>
    </source>
</evidence>
<dbReference type="KEGG" id="chya:V22_38840"/>
<sequence length="439" mass="50335">MYKDEVSKRLNSDLKSVLAHSGCIFDFEDRLQKAAKKAKQHGKKGLEEYSKLAMKFIADDRNLYLAMMHLRRYGGDSPGPDGLTQAEFPKRSARFKFCRELRDAIKSKVYEPDSFRTVKIPKSSGQGFREIAITNLSDRIVDRGVKQVLEPLIDEFFFNWSFGFRKGRNRGDAIGKVIRISRYHDRSFWISADISNAFDNVPLESVLELLKRYFPSEDVIAFLKQCLRMDIRNKGLLQGSPLSPLLLNLFLHHHLDSRWSKYSPKSLLIRYADDLVVMCRTERDAEKADELLDSLLGDVGMTRKNSDSASVFDIREQGGLVMLGYDVQKSKGELTVKIARKSVDRIKEKLLELQDCPNSAEAAYQTLVGWFNEQGPAFKNNYSRKIVHEVVDCLKQVGLAQAEVNMEGVWGVRLGSKSEWMAVWKSAHQRWSDRVRHAR</sequence>
<dbReference type="InterPro" id="IPR043502">
    <property type="entry name" value="DNA/RNA_pol_sf"/>
</dbReference>
<dbReference type="PANTHER" id="PTHR34047:SF8">
    <property type="entry name" value="PROTEIN YKFC"/>
    <property type="match status" value="1"/>
</dbReference>
<feature type="domain" description="Reverse transcriptase" evidence="2">
    <location>
        <begin position="101"/>
        <end position="327"/>
    </location>
</feature>
<dbReference type="InterPro" id="IPR051083">
    <property type="entry name" value="GrpII_Intron_Splice-Mob/Def"/>
</dbReference>